<gene>
    <name evidence="1" type="ORF">NCTC10289_01283</name>
</gene>
<organism evidence="1 2">
    <name type="scientific">Corynebacterium minutissimum</name>
    <dbReference type="NCBI Taxonomy" id="38301"/>
    <lineage>
        <taxon>Bacteria</taxon>
        <taxon>Bacillati</taxon>
        <taxon>Actinomycetota</taxon>
        <taxon>Actinomycetes</taxon>
        <taxon>Mycobacteriales</taxon>
        <taxon>Corynebacteriaceae</taxon>
        <taxon>Corynebacterium</taxon>
    </lineage>
</organism>
<proteinExistence type="predicted"/>
<dbReference type="EMBL" id="UFXP01000001">
    <property type="protein sequence ID" value="STC77522.1"/>
    <property type="molecule type" value="Genomic_DNA"/>
</dbReference>
<evidence type="ECO:0000313" key="2">
    <source>
        <dbReference type="Proteomes" id="UP000254287"/>
    </source>
</evidence>
<dbReference type="Proteomes" id="UP000254287">
    <property type="component" value="Unassembled WGS sequence"/>
</dbReference>
<dbReference type="AlphaFoldDB" id="A0A376CY41"/>
<accession>A0A376CY41</accession>
<dbReference type="RefSeq" id="WP_115021844.1">
    <property type="nucleotide sequence ID" value="NZ_CP069533.1"/>
</dbReference>
<protein>
    <submittedName>
        <fullName evidence="1">Uncharacterized protein</fullName>
    </submittedName>
</protein>
<reference evidence="1 2" key="1">
    <citation type="submission" date="2018-06" db="EMBL/GenBank/DDBJ databases">
        <authorList>
            <consortium name="Pathogen Informatics"/>
            <person name="Doyle S."/>
        </authorList>
    </citation>
    <scope>NUCLEOTIDE SEQUENCE [LARGE SCALE GENOMIC DNA]</scope>
    <source>
        <strain evidence="1 2">NCTC10289</strain>
    </source>
</reference>
<sequence>MRYGGRCAVDNFALLVTALGENFPYPVHVDLPHKFELKELPTIGLFSAGPAERRPGLNVLGVDVEDIDLHFFVSPEMMRSGEAMKRAAILRIFLARVRADSTRVLDVTRPEIMLDRNPRVKRIGLTVSIASPIDESNFL</sequence>
<evidence type="ECO:0000313" key="1">
    <source>
        <dbReference type="EMBL" id="STC77522.1"/>
    </source>
</evidence>
<name>A0A376CY41_9CORY</name>